<dbReference type="AlphaFoldDB" id="A0ABD0ZIH7"/>
<dbReference type="Pfam" id="PF02836">
    <property type="entry name" value="Glyco_hydro_2_C"/>
    <property type="match status" value="1"/>
</dbReference>
<dbReference type="Gene3D" id="2.60.120.260">
    <property type="entry name" value="Galactose-binding domain-like"/>
    <property type="match status" value="1"/>
</dbReference>
<feature type="domain" description="Glycoside hydrolase family 2 catalytic" evidence="15">
    <location>
        <begin position="327"/>
        <end position="621"/>
    </location>
</feature>
<dbReference type="InterPro" id="IPR006102">
    <property type="entry name" value="Ig-like_GH2"/>
</dbReference>
<dbReference type="PROSITE" id="PS00719">
    <property type="entry name" value="GLYCOSYL_HYDROL_F2_1"/>
    <property type="match status" value="1"/>
</dbReference>
<evidence type="ECO:0000256" key="3">
    <source>
        <dbReference type="ARBA" id="ARBA00007401"/>
    </source>
</evidence>
<evidence type="ECO:0000259" key="15">
    <source>
        <dbReference type="Pfam" id="PF02836"/>
    </source>
</evidence>
<accession>A0ABD0ZIH7</accession>
<dbReference type="NCBIfam" id="NF007538">
    <property type="entry name" value="PRK10150.1"/>
    <property type="match status" value="1"/>
</dbReference>
<comment type="subunit">
    <text evidence="4 12">Homotetramer.</text>
</comment>
<dbReference type="InterPro" id="IPR017853">
    <property type="entry name" value="GH"/>
</dbReference>
<keyword evidence="18" id="KW-1185">Reference proteome</keyword>
<dbReference type="SUPFAM" id="SSF49303">
    <property type="entry name" value="beta-Galactosidase/glucuronidase domain"/>
    <property type="match status" value="1"/>
</dbReference>
<evidence type="ECO:0000256" key="12">
    <source>
        <dbReference type="RuleBase" id="RU361154"/>
    </source>
</evidence>
<evidence type="ECO:0000256" key="8">
    <source>
        <dbReference type="ARBA" id="ARBA00022801"/>
    </source>
</evidence>
<keyword evidence="11 12" id="KW-0326">Glycosidase</keyword>
<feature type="domain" description="Glycoside hydrolase family 2 immunoglobulin-like beta-sandwich" evidence="14">
    <location>
        <begin position="212"/>
        <end position="321"/>
    </location>
</feature>
<dbReference type="FunFam" id="2.60.120.260:FF:000027">
    <property type="entry name" value="Beta-glucuronidase"/>
    <property type="match status" value="1"/>
</dbReference>
<evidence type="ECO:0000256" key="4">
    <source>
        <dbReference type="ARBA" id="ARBA00011881"/>
    </source>
</evidence>
<comment type="catalytic activity">
    <reaction evidence="12">
        <text>a beta-D-glucuronoside + H2O = D-glucuronate + an alcohol</text>
        <dbReference type="Rhea" id="RHEA:17633"/>
        <dbReference type="ChEBI" id="CHEBI:15377"/>
        <dbReference type="ChEBI" id="CHEBI:30879"/>
        <dbReference type="ChEBI" id="CHEBI:58720"/>
        <dbReference type="ChEBI" id="CHEBI:83411"/>
        <dbReference type="EC" id="3.2.1.31"/>
    </reaction>
</comment>
<dbReference type="PROSITE" id="PS00608">
    <property type="entry name" value="GLYCOSYL_HYDROL_F2_2"/>
    <property type="match status" value="1"/>
</dbReference>
<keyword evidence="10 12" id="KW-0458">Lysosome</keyword>
<comment type="caution">
    <text evidence="17">The sequence shown here is derived from an EMBL/GenBank/DDBJ whole genome shotgun (WGS) entry which is preliminary data.</text>
</comment>
<feature type="signal peptide" evidence="13">
    <location>
        <begin position="1"/>
        <end position="19"/>
    </location>
</feature>
<dbReference type="PANTHER" id="PTHR10066">
    <property type="entry name" value="BETA-GLUCURONIDASE"/>
    <property type="match status" value="1"/>
</dbReference>
<comment type="similarity">
    <text evidence="3 12">Belongs to the glycosyl hydrolase 2 family.</text>
</comment>
<dbReference type="InterPro" id="IPR023232">
    <property type="entry name" value="Glyco_hydro_2_AS"/>
</dbReference>
<dbReference type="SUPFAM" id="SSF51445">
    <property type="entry name" value="(Trans)glycosidases"/>
    <property type="match status" value="1"/>
</dbReference>
<dbReference type="InterPro" id="IPR013783">
    <property type="entry name" value="Ig-like_fold"/>
</dbReference>
<dbReference type="Proteomes" id="UP001558652">
    <property type="component" value="Unassembled WGS sequence"/>
</dbReference>
<dbReference type="InterPro" id="IPR006103">
    <property type="entry name" value="Glyco_hydro_2_cat"/>
</dbReference>
<dbReference type="FunFam" id="3.20.20.80:FF:000029">
    <property type="entry name" value="Beta-glucuronidase"/>
    <property type="match status" value="1"/>
</dbReference>
<dbReference type="InterPro" id="IPR023230">
    <property type="entry name" value="Glyco_hydro_2_CS"/>
</dbReference>
<protein>
    <recommendedName>
        <fullName evidence="6 12">Beta-glucuronidase</fullName>
        <ecNumber evidence="5 12">3.2.1.31</ecNumber>
    </recommendedName>
</protein>
<evidence type="ECO:0000256" key="10">
    <source>
        <dbReference type="ARBA" id="ARBA00023228"/>
    </source>
</evidence>
<keyword evidence="8 12" id="KW-0378">Hydrolase</keyword>
<dbReference type="EMBL" id="JBFDAA010000001">
    <property type="protein sequence ID" value="KAL1140603.1"/>
    <property type="molecule type" value="Genomic_DNA"/>
</dbReference>
<dbReference type="InterPro" id="IPR008979">
    <property type="entry name" value="Galactose-bd-like_sf"/>
</dbReference>
<evidence type="ECO:0000256" key="7">
    <source>
        <dbReference type="ARBA" id="ARBA00022729"/>
    </source>
</evidence>
<evidence type="ECO:0000256" key="1">
    <source>
        <dbReference type="ARBA" id="ARBA00003025"/>
    </source>
</evidence>
<dbReference type="Gene3D" id="2.60.40.10">
    <property type="entry name" value="Immunoglobulins"/>
    <property type="match status" value="1"/>
</dbReference>
<feature type="domain" description="Glycosyl hydrolases family 2 sugar binding" evidence="16">
    <location>
        <begin position="34"/>
        <end position="210"/>
    </location>
</feature>
<evidence type="ECO:0000256" key="5">
    <source>
        <dbReference type="ARBA" id="ARBA00012761"/>
    </source>
</evidence>
<dbReference type="SUPFAM" id="SSF49785">
    <property type="entry name" value="Galactose-binding domain-like"/>
    <property type="match status" value="1"/>
</dbReference>
<evidence type="ECO:0000259" key="14">
    <source>
        <dbReference type="Pfam" id="PF00703"/>
    </source>
</evidence>
<feature type="chain" id="PRO_5044771314" description="Beta-glucuronidase" evidence="13">
    <location>
        <begin position="20"/>
        <end position="650"/>
    </location>
</feature>
<dbReference type="EC" id="3.2.1.31" evidence="5 12"/>
<comment type="function">
    <text evidence="1 12">Plays an important role in the degradation of dermatan and keratan sulfates.</text>
</comment>
<comment type="activity regulation">
    <text evidence="12">Inhibited by L-aspartic acid.</text>
</comment>
<dbReference type="InterPro" id="IPR006101">
    <property type="entry name" value="Glyco_hydro_2"/>
</dbReference>
<evidence type="ECO:0000313" key="18">
    <source>
        <dbReference type="Proteomes" id="UP001558652"/>
    </source>
</evidence>
<dbReference type="GO" id="GO:0004566">
    <property type="term" value="F:beta-glucuronidase activity"/>
    <property type="evidence" value="ECO:0007669"/>
    <property type="project" value="UniProtKB-EC"/>
</dbReference>
<evidence type="ECO:0000256" key="13">
    <source>
        <dbReference type="SAM" id="SignalP"/>
    </source>
</evidence>
<dbReference type="Gene3D" id="3.20.20.80">
    <property type="entry name" value="Glycosidases"/>
    <property type="match status" value="1"/>
</dbReference>
<dbReference type="Pfam" id="PF00703">
    <property type="entry name" value="Glyco_hydro_2"/>
    <property type="match status" value="1"/>
</dbReference>
<comment type="subcellular location">
    <subcellularLocation>
        <location evidence="2">Lysosome</location>
    </subcellularLocation>
</comment>
<dbReference type="Pfam" id="PF02837">
    <property type="entry name" value="Glyco_hydro_2_N"/>
    <property type="match status" value="1"/>
</dbReference>
<sequence>MLKSAIWVISIYSINVCLSQGILYPQDSETRQVRKIDGIWHFRVSNDSLLGFRQRWYSEPLSKSGSVIPMPVPSSYNDITVEKNIREHVGLVWYERTFYVPDTWRKQAYRVWLRFGSVHYIAQVWVNGQKVMYHEIGHLPFQREITSVLHFGAENRVTVAVDNTLTSSTVPQGYVDKIHTMDGVKTVQRYSFDFFNYAGIHRSVHLYTTPQIYIDDITVETDISGTTGIVYYNVSLGGLQSSNDEISCRVDLLDSDGVSVAHNTVVDNDNGFIGKLDVPDAKLWWPYLVDPNPGYLYKLEVRLSSAQWGLEDVYRLPVGIRTIHWTNVSLLINDKPVYLRGFGRHEDSDIRGKGLDMALVTKDYNLLKWIGANSYRTSHYPYAEEIMDFADEQGIMIIDECPSVDTDKFSPELLKKHKDSLTELIQRDKNRPSVIMWSVANEPRTQYKEADGYFKSIVDHVKSLDNRPITAAIAQGADYENAGKHMDIIGFNRYNGWYTDPGKTEIIQLNVEAEAEQWHKKHNKPVILMEYGADTMIGLHLYPQYIWSEEYQIELLSEHFKAFDNLRKKDFFIGEMIWNFADFKTDQSTTRVGGNRKGIFTRDRQPKSAAYHVRKRYFQLAFEIDNYDLPDDLTKYTASISTIHNNRIEL</sequence>
<evidence type="ECO:0000256" key="6">
    <source>
        <dbReference type="ARBA" id="ARBA00016205"/>
    </source>
</evidence>
<dbReference type="PANTHER" id="PTHR10066:SF67">
    <property type="entry name" value="BETA-GLUCURONIDASE"/>
    <property type="match status" value="1"/>
</dbReference>
<evidence type="ECO:0000256" key="2">
    <source>
        <dbReference type="ARBA" id="ARBA00004371"/>
    </source>
</evidence>
<dbReference type="InterPro" id="IPR036156">
    <property type="entry name" value="Beta-gal/glucu_dom_sf"/>
</dbReference>
<dbReference type="FunFam" id="2.60.40.10:FF:000628">
    <property type="entry name" value="Beta-glucuronidase"/>
    <property type="match status" value="1"/>
</dbReference>
<proteinExistence type="inferred from homology"/>
<reference evidence="17 18" key="1">
    <citation type="submission" date="2024-07" db="EMBL/GenBank/DDBJ databases">
        <title>Chromosome-level genome assembly of the water stick insect Ranatra chinensis (Heteroptera: Nepidae).</title>
        <authorList>
            <person name="Liu X."/>
        </authorList>
    </citation>
    <scope>NUCLEOTIDE SEQUENCE [LARGE SCALE GENOMIC DNA]</scope>
    <source>
        <strain evidence="17">Cailab_2021Rc</strain>
        <tissue evidence="17">Muscle</tissue>
    </source>
</reference>
<dbReference type="InterPro" id="IPR006104">
    <property type="entry name" value="Glyco_hydro_2_N"/>
</dbReference>
<gene>
    <name evidence="17" type="ORF">AAG570_000533</name>
</gene>
<evidence type="ECO:0000259" key="16">
    <source>
        <dbReference type="Pfam" id="PF02837"/>
    </source>
</evidence>
<keyword evidence="7 13" id="KW-0732">Signal</keyword>
<keyword evidence="9" id="KW-0325">Glycoprotein</keyword>
<organism evidence="17 18">
    <name type="scientific">Ranatra chinensis</name>
    <dbReference type="NCBI Taxonomy" id="642074"/>
    <lineage>
        <taxon>Eukaryota</taxon>
        <taxon>Metazoa</taxon>
        <taxon>Ecdysozoa</taxon>
        <taxon>Arthropoda</taxon>
        <taxon>Hexapoda</taxon>
        <taxon>Insecta</taxon>
        <taxon>Pterygota</taxon>
        <taxon>Neoptera</taxon>
        <taxon>Paraneoptera</taxon>
        <taxon>Hemiptera</taxon>
        <taxon>Heteroptera</taxon>
        <taxon>Panheteroptera</taxon>
        <taxon>Nepomorpha</taxon>
        <taxon>Nepidae</taxon>
        <taxon>Ranatrinae</taxon>
        <taxon>Ranatra</taxon>
    </lineage>
</organism>
<dbReference type="PRINTS" id="PR00132">
    <property type="entry name" value="GLHYDRLASE2"/>
</dbReference>
<evidence type="ECO:0000256" key="9">
    <source>
        <dbReference type="ARBA" id="ARBA00023180"/>
    </source>
</evidence>
<dbReference type="GO" id="GO:0005764">
    <property type="term" value="C:lysosome"/>
    <property type="evidence" value="ECO:0007669"/>
    <property type="project" value="UniProtKB-SubCell"/>
</dbReference>
<evidence type="ECO:0000313" key="17">
    <source>
        <dbReference type="EMBL" id="KAL1140603.1"/>
    </source>
</evidence>
<name>A0ABD0ZIH7_9HEMI</name>
<evidence type="ECO:0000256" key="11">
    <source>
        <dbReference type="ARBA" id="ARBA00023295"/>
    </source>
</evidence>